<feature type="non-terminal residue" evidence="1">
    <location>
        <position position="75"/>
    </location>
</feature>
<reference evidence="1 2" key="1">
    <citation type="journal article" date="2021" name="BMC Genomics">
        <title>Datura genome reveals duplications of psychoactive alkaloid biosynthetic genes and high mutation rate following tissue culture.</title>
        <authorList>
            <person name="Rajewski A."/>
            <person name="Carter-House D."/>
            <person name="Stajich J."/>
            <person name="Litt A."/>
        </authorList>
    </citation>
    <scope>NUCLEOTIDE SEQUENCE [LARGE SCALE GENOMIC DNA]</scope>
    <source>
        <strain evidence="1">AR-01</strain>
    </source>
</reference>
<sequence>QAYRRRNETTIVGSPALQWNWRVNVDEVRLGLAVTQRQLLHSFVNKVVSFICRYSVIELLYLFRLDPGKSHVSWE</sequence>
<gene>
    <name evidence="1" type="ORF">HAX54_009364</name>
</gene>
<evidence type="ECO:0000313" key="1">
    <source>
        <dbReference type="EMBL" id="MCD7469944.1"/>
    </source>
</evidence>
<organism evidence="1 2">
    <name type="scientific">Datura stramonium</name>
    <name type="common">Jimsonweed</name>
    <name type="synonym">Common thornapple</name>
    <dbReference type="NCBI Taxonomy" id="4076"/>
    <lineage>
        <taxon>Eukaryota</taxon>
        <taxon>Viridiplantae</taxon>
        <taxon>Streptophyta</taxon>
        <taxon>Embryophyta</taxon>
        <taxon>Tracheophyta</taxon>
        <taxon>Spermatophyta</taxon>
        <taxon>Magnoliopsida</taxon>
        <taxon>eudicotyledons</taxon>
        <taxon>Gunneridae</taxon>
        <taxon>Pentapetalae</taxon>
        <taxon>asterids</taxon>
        <taxon>lamiids</taxon>
        <taxon>Solanales</taxon>
        <taxon>Solanaceae</taxon>
        <taxon>Solanoideae</taxon>
        <taxon>Datureae</taxon>
        <taxon>Datura</taxon>
    </lineage>
</organism>
<dbReference type="EMBL" id="JACEIK010001509">
    <property type="protein sequence ID" value="MCD7469944.1"/>
    <property type="molecule type" value="Genomic_DNA"/>
</dbReference>
<keyword evidence="2" id="KW-1185">Reference proteome</keyword>
<evidence type="ECO:0000313" key="2">
    <source>
        <dbReference type="Proteomes" id="UP000823775"/>
    </source>
</evidence>
<accession>A0ABS8THC0</accession>
<comment type="caution">
    <text evidence="1">The sequence shown here is derived from an EMBL/GenBank/DDBJ whole genome shotgun (WGS) entry which is preliminary data.</text>
</comment>
<dbReference type="Proteomes" id="UP000823775">
    <property type="component" value="Unassembled WGS sequence"/>
</dbReference>
<feature type="non-terminal residue" evidence="1">
    <location>
        <position position="1"/>
    </location>
</feature>
<protein>
    <submittedName>
        <fullName evidence="1">Uncharacterized protein</fullName>
    </submittedName>
</protein>
<proteinExistence type="predicted"/>
<name>A0ABS8THC0_DATST</name>